<evidence type="ECO:0000313" key="3">
    <source>
        <dbReference type="EMBL" id="BAX90634.1"/>
    </source>
</evidence>
<feature type="compositionally biased region" description="Gly residues" evidence="1">
    <location>
        <begin position="60"/>
        <end position="91"/>
    </location>
</feature>
<accession>A0A1Z4ECE9</accession>
<dbReference type="KEGG" id="mshg:MSG_00469"/>
<feature type="region of interest" description="Disordered" evidence="1">
    <location>
        <begin position="33"/>
        <end position="91"/>
    </location>
</feature>
<reference evidence="4" key="1">
    <citation type="submission" date="2017-06" db="EMBL/GenBank/DDBJ databases">
        <title>Complete Genome Sequence of Mycobacterium shigaense.</title>
        <authorList>
            <person name="Fukano H."/>
            <person name="Yoshida M."/>
            <person name="Kazumi Y."/>
            <person name="Ogura Y."/>
            <person name="Mitarai S."/>
            <person name="Hayashi T."/>
            <person name="Hoshino Y."/>
        </authorList>
    </citation>
    <scope>NUCLEOTIDE SEQUENCE [LARGE SCALE GENOMIC DNA]</scope>
    <source>
        <strain evidence="4">UN-152</strain>
    </source>
</reference>
<dbReference type="Proteomes" id="UP000217736">
    <property type="component" value="Chromosome"/>
</dbReference>
<protein>
    <submittedName>
        <fullName evidence="3">Uncharacterized protein</fullName>
    </submittedName>
</protein>
<evidence type="ECO:0000313" key="4">
    <source>
        <dbReference type="Proteomes" id="UP000217736"/>
    </source>
</evidence>
<feature type="compositionally biased region" description="Low complexity" evidence="1">
    <location>
        <begin position="33"/>
        <end position="47"/>
    </location>
</feature>
<dbReference type="AlphaFoldDB" id="A0A1Z4ECE9"/>
<gene>
    <name evidence="3" type="ORF">MSG_00469</name>
</gene>
<dbReference type="RefSeq" id="WP_162899108.1">
    <property type="nucleotide sequence ID" value="NZ_AP018164.1"/>
</dbReference>
<feature type="chain" id="PRO_5013142618" evidence="2">
    <location>
        <begin position="36"/>
        <end position="117"/>
    </location>
</feature>
<dbReference type="EMBL" id="AP018164">
    <property type="protein sequence ID" value="BAX90634.1"/>
    <property type="molecule type" value="Genomic_DNA"/>
</dbReference>
<proteinExistence type="predicted"/>
<name>A0A1Z4ECE9_9MYCO</name>
<feature type="signal peptide" evidence="2">
    <location>
        <begin position="1"/>
        <end position="35"/>
    </location>
</feature>
<evidence type="ECO:0000256" key="2">
    <source>
        <dbReference type="SAM" id="SignalP"/>
    </source>
</evidence>
<organism evidence="3 4">
    <name type="scientific">Mycobacterium shigaense</name>
    <dbReference type="NCBI Taxonomy" id="722731"/>
    <lineage>
        <taxon>Bacteria</taxon>
        <taxon>Bacillati</taxon>
        <taxon>Actinomycetota</taxon>
        <taxon>Actinomycetes</taxon>
        <taxon>Mycobacteriales</taxon>
        <taxon>Mycobacteriaceae</taxon>
        <taxon>Mycobacterium</taxon>
        <taxon>Mycobacterium simiae complex</taxon>
    </lineage>
</organism>
<keyword evidence="4" id="KW-1185">Reference proteome</keyword>
<evidence type="ECO:0000256" key="1">
    <source>
        <dbReference type="SAM" id="MobiDB-lite"/>
    </source>
</evidence>
<sequence>MMLSMRTIRGAAAGTIGAAAVATAMLFGGTPAANAAPAPSPSTSFATVGPHGPADIPSWGGHGFGGGHGGWGHGGWGPGGWGRGGGWGHGGWGPGGWGRGLGHGGWGWFNRGWNPWW</sequence>
<keyword evidence="2" id="KW-0732">Signal</keyword>